<keyword evidence="2" id="KW-1185">Reference proteome</keyword>
<dbReference type="Proteomes" id="UP000287972">
    <property type="component" value="Unassembled WGS sequence"/>
</dbReference>
<dbReference type="EMBL" id="NKCL01000916">
    <property type="protein sequence ID" value="RSL47494.1"/>
    <property type="molecule type" value="Genomic_DNA"/>
</dbReference>
<reference evidence="1 2" key="1">
    <citation type="submission" date="2017-06" db="EMBL/GenBank/DDBJ databases">
        <title>Comparative genomic analysis of Ambrosia Fusariam Clade fungi.</title>
        <authorList>
            <person name="Stajich J.E."/>
            <person name="Carrillo J."/>
            <person name="Kijimoto T."/>
            <person name="Eskalen A."/>
            <person name="O'Donnell K."/>
            <person name="Kasson M."/>
        </authorList>
    </citation>
    <scope>NUCLEOTIDE SEQUENCE [LARGE SCALE GENOMIC DNA]</scope>
    <source>
        <strain evidence="1 2">NRRL62606</strain>
    </source>
</reference>
<evidence type="ECO:0000313" key="1">
    <source>
        <dbReference type="EMBL" id="RSL47494.1"/>
    </source>
</evidence>
<proteinExistence type="predicted"/>
<organism evidence="1 2">
    <name type="scientific">Fusarium floridanum</name>
    <dbReference type="NCBI Taxonomy" id="1325733"/>
    <lineage>
        <taxon>Eukaryota</taxon>
        <taxon>Fungi</taxon>
        <taxon>Dikarya</taxon>
        <taxon>Ascomycota</taxon>
        <taxon>Pezizomycotina</taxon>
        <taxon>Sordariomycetes</taxon>
        <taxon>Hypocreomycetidae</taxon>
        <taxon>Hypocreales</taxon>
        <taxon>Nectriaceae</taxon>
        <taxon>Fusarium</taxon>
        <taxon>Fusarium solani species complex</taxon>
    </lineage>
</organism>
<evidence type="ECO:0000313" key="2">
    <source>
        <dbReference type="Proteomes" id="UP000287972"/>
    </source>
</evidence>
<gene>
    <name evidence="1" type="ORF">CEP51_015768</name>
</gene>
<protein>
    <submittedName>
        <fullName evidence="1">Uncharacterized protein</fullName>
    </submittedName>
</protein>
<dbReference type="AlphaFoldDB" id="A0A428P378"/>
<comment type="caution">
    <text evidence="1">The sequence shown here is derived from an EMBL/GenBank/DDBJ whole genome shotgun (WGS) entry which is preliminary data.</text>
</comment>
<name>A0A428P378_9HYPO</name>
<accession>A0A428P378</accession>
<sequence length="176" mass="20185">MDLDPWYSAYVYDQYTACLKVEAIAEIMTMTPYQKQALLGTYGLTSPCRAIVHAVMRGMYNTLGFWAFKRGVDVMDLEQPFLRPEAFRLETGCIIWPTPDYVSLMVPLGDHTARIELLPRGTDYVIPALWNPTHILFLNEMGMRFTGGGSLRFIYIMLRKEPALRVVQYGMGNWTL</sequence>